<dbReference type="Pfam" id="PF03466">
    <property type="entry name" value="LysR_substrate"/>
    <property type="match status" value="1"/>
</dbReference>
<evidence type="ECO:0000313" key="7">
    <source>
        <dbReference type="Proteomes" id="UP000654345"/>
    </source>
</evidence>
<evidence type="ECO:0000313" key="6">
    <source>
        <dbReference type="EMBL" id="GHO59084.1"/>
    </source>
</evidence>
<dbReference type="EMBL" id="BNJG01000003">
    <property type="protein sequence ID" value="GHO59084.1"/>
    <property type="molecule type" value="Genomic_DNA"/>
</dbReference>
<comment type="caution">
    <text evidence="6">The sequence shown here is derived from an EMBL/GenBank/DDBJ whole genome shotgun (WGS) entry which is preliminary data.</text>
</comment>
<dbReference type="Gene3D" id="3.40.190.10">
    <property type="entry name" value="Periplasmic binding protein-like II"/>
    <property type="match status" value="2"/>
</dbReference>
<proteinExistence type="inferred from homology"/>
<protein>
    <submittedName>
        <fullName evidence="6">LysR family transcriptional regulator</fullName>
    </submittedName>
</protein>
<dbReference type="CDD" id="cd08414">
    <property type="entry name" value="PBP2_LTTR_aromatics_like"/>
    <property type="match status" value="1"/>
</dbReference>
<evidence type="ECO:0000259" key="5">
    <source>
        <dbReference type="PROSITE" id="PS50931"/>
    </source>
</evidence>
<evidence type="ECO:0000256" key="3">
    <source>
        <dbReference type="ARBA" id="ARBA00023125"/>
    </source>
</evidence>
<dbReference type="Pfam" id="PF00126">
    <property type="entry name" value="HTH_1"/>
    <property type="match status" value="1"/>
</dbReference>
<dbReference type="PRINTS" id="PR00039">
    <property type="entry name" value="HTHLYSR"/>
</dbReference>
<dbReference type="PANTHER" id="PTHR30346:SF0">
    <property type="entry name" value="HCA OPERON TRANSCRIPTIONAL ACTIVATOR HCAR"/>
    <property type="match status" value="1"/>
</dbReference>
<comment type="similarity">
    <text evidence="1">Belongs to the LysR transcriptional regulatory family.</text>
</comment>
<organism evidence="6 7">
    <name type="scientific">Ktedonobacter robiniae</name>
    <dbReference type="NCBI Taxonomy" id="2778365"/>
    <lineage>
        <taxon>Bacteria</taxon>
        <taxon>Bacillati</taxon>
        <taxon>Chloroflexota</taxon>
        <taxon>Ktedonobacteria</taxon>
        <taxon>Ktedonobacterales</taxon>
        <taxon>Ktedonobacteraceae</taxon>
        <taxon>Ktedonobacter</taxon>
    </lineage>
</organism>
<dbReference type="Proteomes" id="UP000654345">
    <property type="component" value="Unassembled WGS sequence"/>
</dbReference>
<keyword evidence="7" id="KW-1185">Reference proteome</keyword>
<feature type="domain" description="HTH lysR-type" evidence="5">
    <location>
        <begin position="1"/>
        <end position="58"/>
    </location>
</feature>
<dbReference type="InterPro" id="IPR036388">
    <property type="entry name" value="WH-like_DNA-bd_sf"/>
</dbReference>
<keyword evidence="3" id="KW-0238">DNA-binding</keyword>
<evidence type="ECO:0000256" key="2">
    <source>
        <dbReference type="ARBA" id="ARBA00023015"/>
    </source>
</evidence>
<keyword evidence="4" id="KW-0804">Transcription</keyword>
<dbReference type="PROSITE" id="PS50931">
    <property type="entry name" value="HTH_LYSR"/>
    <property type="match status" value="1"/>
</dbReference>
<accession>A0ABQ3V1Q9</accession>
<evidence type="ECO:0000256" key="4">
    <source>
        <dbReference type="ARBA" id="ARBA00023163"/>
    </source>
</evidence>
<keyword evidence="2" id="KW-0805">Transcription regulation</keyword>
<gene>
    <name evidence="6" type="ORF">KSB_75590</name>
</gene>
<sequence length="302" mass="33432">MELRHLRYFIMVAEELHFSRAAEILHMAQPPLSQQIQNLEIELGIPLLIRTKRSVQLTPAGKAFLVEAKKVIAQTERAIETAHQAHNGLLGQLDIGFVGTAMAEILPTILKAFRERYPLITTKLQNLVTTDQVQALREGLIEVGFIHPPILDTTLKLEVIGREQLVAVLPADHALASQESIDLAQLRDELFVLYPRAWNIGLFDQISSLCQQAGFSMRLGQEALGWESIISLVAAGFGVSIVPASSRLLRSLDVAYHPLQGATPTFDLALAWLPDNTSPLLHNFLQAARETAQARQHMLPSP</sequence>
<dbReference type="SUPFAM" id="SSF46785">
    <property type="entry name" value="Winged helix' DNA-binding domain"/>
    <property type="match status" value="1"/>
</dbReference>
<reference evidence="6 7" key="1">
    <citation type="journal article" date="2021" name="Int. J. Syst. Evol. Microbiol.">
        <title>Reticulibacter mediterranei gen. nov., sp. nov., within the new family Reticulibacteraceae fam. nov., and Ktedonospora formicarum gen. nov., sp. nov., Ktedonobacter robiniae sp. nov., Dictyobacter formicarum sp. nov. and Dictyobacter arantiisoli sp. nov., belonging to the class Ktedonobacteria.</title>
        <authorList>
            <person name="Yabe S."/>
            <person name="Zheng Y."/>
            <person name="Wang C.M."/>
            <person name="Sakai Y."/>
            <person name="Abe K."/>
            <person name="Yokota A."/>
            <person name="Donadio S."/>
            <person name="Cavaletti L."/>
            <person name="Monciardini P."/>
        </authorList>
    </citation>
    <scope>NUCLEOTIDE SEQUENCE [LARGE SCALE GENOMIC DNA]</scope>
    <source>
        <strain evidence="6 7">SOSP1-30</strain>
    </source>
</reference>
<dbReference type="Gene3D" id="1.10.10.10">
    <property type="entry name" value="Winged helix-like DNA-binding domain superfamily/Winged helix DNA-binding domain"/>
    <property type="match status" value="1"/>
</dbReference>
<dbReference type="InterPro" id="IPR000847">
    <property type="entry name" value="LysR_HTH_N"/>
</dbReference>
<dbReference type="SUPFAM" id="SSF53850">
    <property type="entry name" value="Periplasmic binding protein-like II"/>
    <property type="match status" value="1"/>
</dbReference>
<dbReference type="InterPro" id="IPR036390">
    <property type="entry name" value="WH_DNA-bd_sf"/>
</dbReference>
<dbReference type="InterPro" id="IPR005119">
    <property type="entry name" value="LysR_subst-bd"/>
</dbReference>
<evidence type="ECO:0000256" key="1">
    <source>
        <dbReference type="ARBA" id="ARBA00009437"/>
    </source>
</evidence>
<dbReference type="RefSeq" id="WP_201375298.1">
    <property type="nucleotide sequence ID" value="NZ_BNJG01000003.1"/>
</dbReference>
<dbReference type="PANTHER" id="PTHR30346">
    <property type="entry name" value="TRANSCRIPTIONAL DUAL REGULATOR HCAR-RELATED"/>
    <property type="match status" value="1"/>
</dbReference>
<name>A0ABQ3V1Q9_9CHLR</name>